<dbReference type="Gene3D" id="3.40.630.30">
    <property type="match status" value="1"/>
</dbReference>
<dbReference type="SUPFAM" id="SSF55729">
    <property type="entry name" value="Acyl-CoA N-acyltransferases (Nat)"/>
    <property type="match status" value="1"/>
</dbReference>
<dbReference type="InterPro" id="IPR050832">
    <property type="entry name" value="Bact_Acetyltransf"/>
</dbReference>
<dbReference type="PROSITE" id="PS51186">
    <property type="entry name" value="GNAT"/>
    <property type="match status" value="1"/>
</dbReference>
<dbReference type="HOGENOM" id="CLU_013985_19_4_4"/>
<keyword evidence="1 4" id="KW-0808">Transferase</keyword>
<dbReference type="Pfam" id="PF00583">
    <property type="entry name" value="Acetyltransf_1"/>
    <property type="match status" value="1"/>
</dbReference>
<dbReference type="PANTHER" id="PTHR43877:SF2">
    <property type="entry name" value="AMINOALKYLPHOSPHONATE N-ACETYLTRANSFERASE-RELATED"/>
    <property type="match status" value="1"/>
</dbReference>
<protein>
    <submittedName>
        <fullName evidence="4">GCN5 family acetyltransferase</fullName>
    </submittedName>
</protein>
<reference evidence="4 5" key="1">
    <citation type="journal article" date="2014" name="Genome Announc.">
        <title>Complete Genome Sequence of Polychlorinated Biphenyl Degrader Comamonas testosteroni TK102 (NBRC 109938).</title>
        <authorList>
            <person name="Fukuda K."/>
            <person name="Hosoyama A."/>
            <person name="Tsuchikane K."/>
            <person name="Ohji S."/>
            <person name="Yamazoe A."/>
            <person name="Fujita N."/>
            <person name="Shintani M."/>
            <person name="Kimbara K."/>
        </authorList>
    </citation>
    <scope>NUCLEOTIDE SEQUENCE [LARGE SCALE GENOMIC DNA]</scope>
    <source>
        <strain evidence="4">TK102</strain>
    </source>
</reference>
<dbReference type="Proteomes" id="UP000028782">
    <property type="component" value="Chromosome"/>
</dbReference>
<keyword evidence="2" id="KW-0012">Acyltransferase</keyword>
<organism evidence="4 5">
    <name type="scientific">Comamonas testosteroni TK102</name>
    <dbReference type="NCBI Taxonomy" id="1392005"/>
    <lineage>
        <taxon>Bacteria</taxon>
        <taxon>Pseudomonadati</taxon>
        <taxon>Pseudomonadota</taxon>
        <taxon>Betaproteobacteria</taxon>
        <taxon>Burkholderiales</taxon>
        <taxon>Comamonadaceae</taxon>
        <taxon>Comamonas</taxon>
    </lineage>
</organism>
<dbReference type="EMBL" id="CP006704">
    <property type="protein sequence ID" value="AIJ47481.1"/>
    <property type="molecule type" value="Genomic_DNA"/>
</dbReference>
<feature type="domain" description="N-acetyltransferase" evidence="3">
    <location>
        <begin position="15"/>
        <end position="181"/>
    </location>
</feature>
<proteinExistence type="predicted"/>
<dbReference type="AlphaFoldDB" id="A0A076PRZ6"/>
<gene>
    <name evidence="4" type="ORF">O987_16845</name>
</gene>
<sequence length="187" mass="20277">MREDRQHVLDSPMSYAIRQLNKSDLCSYRALRLQALTECPAAFGATPATEQALGEAQLLSRFSGALGQAMWGGFDADGRLCASLGLYRDQGEKTAHKGHLFAMYVAAPARGQGLARALLETAVAHGRVLKLRQLMLGCNAGNDKALRLYEQAGFRAYGLEPAALYVGGEYFDEVLMVQELGRPLASP</sequence>
<evidence type="ECO:0000313" key="5">
    <source>
        <dbReference type="Proteomes" id="UP000028782"/>
    </source>
</evidence>
<evidence type="ECO:0000256" key="2">
    <source>
        <dbReference type="ARBA" id="ARBA00023315"/>
    </source>
</evidence>
<evidence type="ECO:0000256" key="1">
    <source>
        <dbReference type="ARBA" id="ARBA00022679"/>
    </source>
</evidence>
<evidence type="ECO:0000313" key="4">
    <source>
        <dbReference type="EMBL" id="AIJ47481.1"/>
    </source>
</evidence>
<dbReference type="InterPro" id="IPR016181">
    <property type="entry name" value="Acyl_CoA_acyltransferase"/>
</dbReference>
<accession>A0A076PRZ6</accession>
<dbReference type="CDD" id="cd04301">
    <property type="entry name" value="NAT_SF"/>
    <property type="match status" value="1"/>
</dbReference>
<dbReference type="InterPro" id="IPR000182">
    <property type="entry name" value="GNAT_dom"/>
</dbReference>
<dbReference type="PANTHER" id="PTHR43877">
    <property type="entry name" value="AMINOALKYLPHOSPHONATE N-ACETYLTRANSFERASE-RELATED-RELATED"/>
    <property type="match status" value="1"/>
</dbReference>
<name>A0A076PRZ6_COMTE</name>
<evidence type="ECO:0000259" key="3">
    <source>
        <dbReference type="PROSITE" id="PS51186"/>
    </source>
</evidence>
<dbReference type="GO" id="GO:0016747">
    <property type="term" value="F:acyltransferase activity, transferring groups other than amino-acyl groups"/>
    <property type="evidence" value="ECO:0007669"/>
    <property type="project" value="InterPro"/>
</dbReference>
<dbReference type="KEGG" id="ctes:O987_16845"/>